<dbReference type="InterPro" id="IPR051404">
    <property type="entry name" value="TA_system_antitoxin"/>
</dbReference>
<evidence type="ECO:0000313" key="2">
    <source>
        <dbReference type="Proteomes" id="UP000305881"/>
    </source>
</evidence>
<organism evidence="1 2">
    <name type="scientific">Methylotuvimicrobium buryatense</name>
    <name type="common">Methylomicrobium buryatense</name>
    <dbReference type="NCBI Taxonomy" id="95641"/>
    <lineage>
        <taxon>Bacteria</taxon>
        <taxon>Pseudomonadati</taxon>
        <taxon>Pseudomonadota</taxon>
        <taxon>Gammaproteobacteria</taxon>
        <taxon>Methylococcales</taxon>
        <taxon>Methylococcaceae</taxon>
        <taxon>Methylotuvimicrobium</taxon>
    </lineage>
</organism>
<gene>
    <name evidence="1" type="ORF">EQU24_08175</name>
</gene>
<keyword evidence="2" id="KW-1185">Reference proteome</keyword>
<dbReference type="Gene3D" id="3.30.160.250">
    <property type="match status" value="1"/>
</dbReference>
<dbReference type="Proteomes" id="UP000305881">
    <property type="component" value="Chromosome"/>
</dbReference>
<dbReference type="RefSeq" id="WP_017839951.1">
    <property type="nucleotide sequence ID" value="NZ_CP035467.1"/>
</dbReference>
<proteinExistence type="predicted"/>
<dbReference type="STRING" id="675511.GCA_000341735_01386"/>
<dbReference type="PANTHER" id="PTHR34504:SF2">
    <property type="entry name" value="UPF0150 PROTEIN SSL0259"/>
    <property type="match status" value="1"/>
</dbReference>
<protein>
    <submittedName>
        <fullName evidence="1">Type II toxin-antitoxin system HicB family antitoxin</fullName>
    </submittedName>
</protein>
<dbReference type="AlphaFoldDB" id="A0A4P9UM57"/>
<dbReference type="EMBL" id="CP035467">
    <property type="protein sequence ID" value="QCW82217.1"/>
    <property type="molecule type" value="Genomic_DNA"/>
</dbReference>
<sequence>MKRAFTLEYWLDDGWYVGKLKEIPGVFSQGETLEELEENIEDAYKLLMEEEVQTNHPVSQIKEVLVEVA</sequence>
<dbReference type="SUPFAM" id="SSF143100">
    <property type="entry name" value="TTHA1013/TTHA0281-like"/>
    <property type="match status" value="1"/>
</dbReference>
<name>A0A4P9UM57_METBY</name>
<dbReference type="OrthoDB" id="5772641at2"/>
<accession>A0A4P9UM57</accession>
<dbReference type="InterPro" id="IPR035069">
    <property type="entry name" value="TTHA1013/TTHA0281-like"/>
</dbReference>
<dbReference type="KEGG" id="mbur:EQU24_08175"/>
<reference evidence="2" key="1">
    <citation type="journal article" date="2019" name="J. Bacteriol.">
        <title>A Mutagenic Screen Identifies a TonB-Dependent Receptor Required for the Lanthanide Metal Switch in the Type I Methanotroph 'Methylotuvimicrobium buryatense' 5GB1C.</title>
        <authorList>
            <person name="Groom J.D."/>
            <person name="Ford S.M."/>
            <person name="Pesesky M.W."/>
            <person name="Lidstrom M.E."/>
        </authorList>
    </citation>
    <scope>NUCLEOTIDE SEQUENCE [LARGE SCALE GENOMIC DNA]</scope>
    <source>
        <strain evidence="2">5GB1C</strain>
    </source>
</reference>
<dbReference type="PANTHER" id="PTHR34504">
    <property type="entry name" value="ANTITOXIN HICB"/>
    <property type="match status" value="1"/>
</dbReference>
<evidence type="ECO:0000313" key="1">
    <source>
        <dbReference type="EMBL" id="QCW82217.1"/>
    </source>
</evidence>